<keyword evidence="3" id="KW-0560">Oxidoreductase</keyword>
<dbReference type="Gene3D" id="3.50.50.60">
    <property type="entry name" value="FAD/NAD(P)-binding domain"/>
    <property type="match status" value="1"/>
</dbReference>
<evidence type="ECO:0000256" key="5">
    <source>
        <dbReference type="ARBA" id="ARBA00023014"/>
    </source>
</evidence>
<evidence type="ECO:0000256" key="4">
    <source>
        <dbReference type="ARBA" id="ARBA00023004"/>
    </source>
</evidence>
<dbReference type="Proteomes" id="UP000509222">
    <property type="component" value="Chromosome"/>
</dbReference>
<keyword evidence="7" id="KW-1185">Reference proteome</keyword>
<sequence length="619" mass="67719">MKFKAVIALVAAIAVIGGILAYASGKSSPLNPSKENHYDVIVIGGEPEGVAAAVSAARNGAKTLLVEERDGLGGLMTFGKLNFIDMVQGIDKTSAVGGIFKEWHEQVGSGSAFEIIQAKEAFLKLVEDEPNITLTLNTEFTDVHKDETNTVTGATLESAEGTKTVYGKRFIDATQDADFAVEAGAPYFVGGEDINLKDRFMAVTPVIQLSGVDWDGVRKAAEDEVFGPAEVTDSVAWGFSELHYDYQPAEEITRLRGLNLVRTQPEGQDEQFYINALQIFGVDGLDEQAKKQALEIGNREAEHITEYLRANFPGFEQAEISELPTELYVRETRHVISEYMLPMSDIWKNADHWDSIGYGGYPVDVQATSINDYGYVLSSPTQYAIPFRSLVPLEVENLVVVSRSAGYSSLAAGSARIIPTGMAAGEAGGAAAVHSILEDLTLRELSGHKEEMNELRYTLSRQGAMVDRFELPYPYQGKWFDESVQFLMDYGLVVGGYTNDLQVDEPLKALSFSNLLSSGLLRIDPTVHDQVAGKLNAANNKTGFDNQIFTRDSLASFLIEVFTSETPGPQPWEQAVEAGLIDKKIYKQIAKDRELVRAEGFYVAYHLLSAVQKGDSLGK</sequence>
<evidence type="ECO:0000256" key="2">
    <source>
        <dbReference type="ARBA" id="ARBA00022723"/>
    </source>
</evidence>
<dbReference type="GO" id="GO:0046872">
    <property type="term" value="F:metal ion binding"/>
    <property type="evidence" value="ECO:0007669"/>
    <property type="project" value="UniProtKB-KW"/>
</dbReference>
<evidence type="ECO:0000256" key="3">
    <source>
        <dbReference type="ARBA" id="ARBA00023002"/>
    </source>
</evidence>
<dbReference type="EMBL" id="CP051177">
    <property type="protein sequence ID" value="QKX49464.1"/>
    <property type="molecule type" value="Genomic_DNA"/>
</dbReference>
<keyword evidence="4" id="KW-0408">Iron</keyword>
<evidence type="ECO:0000256" key="1">
    <source>
        <dbReference type="ARBA" id="ARBA00022485"/>
    </source>
</evidence>
<dbReference type="SUPFAM" id="SSF51905">
    <property type="entry name" value="FAD/NAD(P)-binding domain"/>
    <property type="match status" value="1"/>
</dbReference>
<evidence type="ECO:0000313" key="6">
    <source>
        <dbReference type="EMBL" id="QKX49464.1"/>
    </source>
</evidence>
<accession>A0A7H8Q679</accession>
<dbReference type="Pfam" id="PF12831">
    <property type="entry name" value="FAD_oxidored"/>
    <property type="match status" value="1"/>
</dbReference>
<dbReference type="GO" id="GO:0016491">
    <property type="term" value="F:oxidoreductase activity"/>
    <property type="evidence" value="ECO:0007669"/>
    <property type="project" value="UniProtKB-KW"/>
</dbReference>
<protein>
    <submittedName>
        <fullName evidence="6">FAD-dependent oxidoreductase</fullName>
    </submittedName>
</protein>
<dbReference type="GO" id="GO:0051539">
    <property type="term" value="F:4 iron, 4 sulfur cluster binding"/>
    <property type="evidence" value="ECO:0007669"/>
    <property type="project" value="UniProtKB-KW"/>
</dbReference>
<organism evidence="6 7">
    <name type="scientific">Planococcus glaciei</name>
    <dbReference type="NCBI Taxonomy" id="459472"/>
    <lineage>
        <taxon>Bacteria</taxon>
        <taxon>Bacillati</taxon>
        <taxon>Bacillota</taxon>
        <taxon>Bacilli</taxon>
        <taxon>Bacillales</taxon>
        <taxon>Caryophanaceae</taxon>
        <taxon>Planococcus</taxon>
    </lineage>
</organism>
<keyword evidence="5" id="KW-0411">Iron-sulfur</keyword>
<dbReference type="RefSeq" id="WP_176293972.1">
    <property type="nucleotide sequence ID" value="NZ_CP051177.1"/>
</dbReference>
<keyword evidence="2" id="KW-0479">Metal-binding</keyword>
<keyword evidence="1" id="KW-0004">4Fe-4S</keyword>
<gene>
    <name evidence="6" type="ORF">HF394_02085</name>
</gene>
<name>A0A7H8Q679_9BACL</name>
<dbReference type="AlphaFoldDB" id="A0A7H8Q679"/>
<dbReference type="InterPro" id="IPR036188">
    <property type="entry name" value="FAD/NAD-bd_sf"/>
</dbReference>
<dbReference type="InterPro" id="IPR039650">
    <property type="entry name" value="HdrA-like"/>
</dbReference>
<dbReference type="PANTHER" id="PTHR43498">
    <property type="entry name" value="FERREDOXIN:COB-COM HETERODISULFIDE REDUCTASE SUBUNIT A"/>
    <property type="match status" value="1"/>
</dbReference>
<reference evidence="6 7" key="1">
    <citation type="submission" date="2020-04" db="EMBL/GenBank/DDBJ databases">
        <authorList>
            <person name="Pajer P."/>
            <person name="Broz P."/>
        </authorList>
    </citation>
    <scope>NUCLEOTIDE SEQUENCE [LARGE SCALE GENOMIC DNA]</scope>
    <source>
        <strain evidence="7">NRL-ATB46093</strain>
    </source>
</reference>
<reference evidence="7" key="2">
    <citation type="submission" date="2020-06" db="EMBL/GenBank/DDBJ databases">
        <title>Isolation of Planomicrobium glaciei.</title>
        <authorList>
            <person name="Malisova L."/>
            <person name="Safrankova R."/>
            <person name="Jakubu V."/>
            <person name="Spanelova P."/>
        </authorList>
    </citation>
    <scope>NUCLEOTIDE SEQUENCE [LARGE SCALE GENOMIC DNA]</scope>
    <source>
        <strain evidence="7">NRL-ATB46093</strain>
    </source>
</reference>
<dbReference type="PANTHER" id="PTHR43498:SF1">
    <property type="entry name" value="COB--COM HETERODISULFIDE REDUCTASE IRON-SULFUR SUBUNIT A"/>
    <property type="match status" value="1"/>
</dbReference>
<proteinExistence type="predicted"/>
<evidence type="ECO:0000313" key="7">
    <source>
        <dbReference type="Proteomes" id="UP000509222"/>
    </source>
</evidence>